<dbReference type="VEuPathDB" id="FungiDB:H310_06852"/>
<organism evidence="1">
    <name type="scientific">Aphanomyces invadans</name>
    <dbReference type="NCBI Taxonomy" id="157072"/>
    <lineage>
        <taxon>Eukaryota</taxon>
        <taxon>Sar</taxon>
        <taxon>Stramenopiles</taxon>
        <taxon>Oomycota</taxon>
        <taxon>Saprolegniomycetes</taxon>
        <taxon>Saprolegniales</taxon>
        <taxon>Verrucalvaceae</taxon>
        <taxon>Aphanomyces</taxon>
    </lineage>
</organism>
<reference evidence="1" key="1">
    <citation type="submission" date="2013-12" db="EMBL/GenBank/DDBJ databases">
        <title>The Genome Sequence of Aphanomyces invadans NJM9701.</title>
        <authorList>
            <consortium name="The Broad Institute Genomics Platform"/>
            <person name="Russ C."/>
            <person name="Tyler B."/>
            <person name="van West P."/>
            <person name="Dieguez-Uribeondo J."/>
            <person name="Young S.K."/>
            <person name="Zeng Q."/>
            <person name="Gargeya S."/>
            <person name="Fitzgerald M."/>
            <person name="Abouelleil A."/>
            <person name="Alvarado L."/>
            <person name="Chapman S.B."/>
            <person name="Gainer-Dewar J."/>
            <person name="Goldberg J."/>
            <person name="Griggs A."/>
            <person name="Gujja S."/>
            <person name="Hansen M."/>
            <person name="Howarth C."/>
            <person name="Imamovic A."/>
            <person name="Ireland A."/>
            <person name="Larimer J."/>
            <person name="McCowan C."/>
            <person name="Murphy C."/>
            <person name="Pearson M."/>
            <person name="Poon T.W."/>
            <person name="Priest M."/>
            <person name="Roberts A."/>
            <person name="Saif S."/>
            <person name="Shea T."/>
            <person name="Sykes S."/>
            <person name="Wortman J."/>
            <person name="Nusbaum C."/>
            <person name="Birren B."/>
        </authorList>
    </citation>
    <scope>NUCLEOTIDE SEQUENCE [LARGE SCALE GENOMIC DNA]</scope>
    <source>
        <strain evidence="1">NJM9701</strain>
    </source>
</reference>
<dbReference type="RefSeq" id="XP_008870280.1">
    <property type="nucleotide sequence ID" value="XM_008872058.1"/>
</dbReference>
<dbReference type="OrthoDB" id="79640at2759"/>
<name>A0A024U5W7_9STRA</name>
<sequence>MERNRQRRPTKVVDRDDIQAFLKRQAHYEETRQHHLEEPSVPDPECRFTPQLDKNSRHLCASARTLEARLHRAKERRSSKLQHVLAGDATTAAKPPRQKSLAELEPRLATLSRPKPVIVAVPSEFQVESKRPSAVDLYAVEAFYNKQQSTLKTKKDRLLRHEFASILDEYRYMARHAINTSSRRRLSPSGKAAAPA</sequence>
<protein>
    <submittedName>
        <fullName evidence="1">Uncharacterized protein</fullName>
    </submittedName>
</protein>
<dbReference type="EMBL" id="KI913963">
    <property type="protein sequence ID" value="ETW01282.1"/>
    <property type="molecule type" value="Genomic_DNA"/>
</dbReference>
<dbReference type="GeneID" id="20083902"/>
<accession>A0A024U5W7</accession>
<gene>
    <name evidence="1" type="ORF">H310_06852</name>
</gene>
<dbReference type="AlphaFoldDB" id="A0A024U5W7"/>
<evidence type="ECO:0000313" key="1">
    <source>
        <dbReference type="EMBL" id="ETW01282.1"/>
    </source>
</evidence>
<proteinExistence type="predicted"/>